<dbReference type="EMBL" id="SOGT01000008">
    <property type="protein sequence ID" value="TFD26508.1"/>
    <property type="molecule type" value="Genomic_DNA"/>
</dbReference>
<name>A0A4R8ZFH1_9MICO</name>
<evidence type="ECO:0000313" key="1">
    <source>
        <dbReference type="EMBL" id="TFD26508.1"/>
    </source>
</evidence>
<dbReference type="AlphaFoldDB" id="A0A4R8ZFH1"/>
<dbReference type="OrthoDB" id="3403621at2"/>
<dbReference type="Proteomes" id="UP000298424">
    <property type="component" value="Unassembled WGS sequence"/>
</dbReference>
<comment type="caution">
    <text evidence="1">The sequence shown here is derived from an EMBL/GenBank/DDBJ whole genome shotgun (WGS) entry which is preliminary data.</text>
</comment>
<evidence type="ECO:0000313" key="2">
    <source>
        <dbReference type="Proteomes" id="UP000298424"/>
    </source>
</evidence>
<dbReference type="RefSeq" id="WP_134572036.1">
    <property type="nucleotide sequence ID" value="NZ_SOGT01000008.1"/>
</dbReference>
<sequence>MVFVALHFGVYPSRSRGALASGEIGGGDRLLAQPRQCSKGNFMRHRSLLTAIAAAALLSLTLAGCSGEKAAEKLDPAEGPLAKYMSGIYAGFDEDSVIAQQNEQEELVAACMSDEGFDYTPADAAQYSGMMGDSGEEYGTEKWVAENGYGMSQSPEQLAAQEEESEAYVDPNQDYLASLSAGEQTAYNEALNGPQPSEEEIADGSYVDSYEAKGCYGAAFQEINGDQPSPEDHAAVYDAMSTLYQDLQKSPAIVKLDAEWAACMADTGYATFAKKADAQESIMDAQNALYEDEAGTTPDEKVLADLREQELALAMADFTCAEDVDYTEATTKVQFELEEQFITDHKSELDALIADSEQGK</sequence>
<proteinExistence type="predicted"/>
<reference evidence="1 2" key="1">
    <citation type="submission" date="2019-03" db="EMBL/GenBank/DDBJ databases">
        <title>Genomics of glacier-inhabiting Cryobacterium strains.</title>
        <authorList>
            <person name="Liu Q."/>
            <person name="Xin Y.-H."/>
        </authorList>
    </citation>
    <scope>NUCLEOTIDE SEQUENCE [LARGE SCALE GENOMIC DNA]</scope>
    <source>
        <strain evidence="1 2">TMT1-1</strain>
    </source>
</reference>
<keyword evidence="2" id="KW-1185">Reference proteome</keyword>
<protein>
    <submittedName>
        <fullName evidence="1">Uncharacterized protein</fullName>
    </submittedName>
</protein>
<organism evidence="1 2">
    <name type="scientific">Cryobacterium lyxosi</name>
    <dbReference type="NCBI Taxonomy" id="1259228"/>
    <lineage>
        <taxon>Bacteria</taxon>
        <taxon>Bacillati</taxon>
        <taxon>Actinomycetota</taxon>
        <taxon>Actinomycetes</taxon>
        <taxon>Micrococcales</taxon>
        <taxon>Microbacteriaceae</taxon>
        <taxon>Cryobacterium</taxon>
    </lineage>
</organism>
<gene>
    <name evidence="1" type="ORF">E3T27_06880</name>
</gene>
<accession>A0A4R8ZFH1</accession>